<accession>A0ABW5L6F0</accession>
<dbReference type="EMBL" id="JBHULD010000025">
    <property type="protein sequence ID" value="MFD2556739.1"/>
    <property type="molecule type" value="Genomic_DNA"/>
</dbReference>
<organism evidence="3 4">
    <name type="scientific">Sphingobacterium tabacisoli</name>
    <dbReference type="NCBI Taxonomy" id="2044855"/>
    <lineage>
        <taxon>Bacteria</taxon>
        <taxon>Pseudomonadati</taxon>
        <taxon>Bacteroidota</taxon>
        <taxon>Sphingobacteriia</taxon>
        <taxon>Sphingobacteriales</taxon>
        <taxon>Sphingobacteriaceae</taxon>
        <taxon>Sphingobacterium</taxon>
    </lineage>
</organism>
<comment type="caution">
    <text evidence="3">The sequence shown here is derived from an EMBL/GenBank/DDBJ whole genome shotgun (WGS) entry which is preliminary data.</text>
</comment>
<reference evidence="4" key="1">
    <citation type="journal article" date="2019" name="Int. J. Syst. Evol. Microbiol.">
        <title>The Global Catalogue of Microorganisms (GCM) 10K type strain sequencing project: providing services to taxonomists for standard genome sequencing and annotation.</title>
        <authorList>
            <consortium name="The Broad Institute Genomics Platform"/>
            <consortium name="The Broad Institute Genome Sequencing Center for Infectious Disease"/>
            <person name="Wu L."/>
            <person name="Ma J."/>
        </authorList>
    </citation>
    <scope>NUCLEOTIDE SEQUENCE [LARGE SCALE GENOMIC DNA]</scope>
    <source>
        <strain evidence="4">KCTC 52298</strain>
    </source>
</reference>
<dbReference type="Gene3D" id="1.25.40.390">
    <property type="match status" value="1"/>
</dbReference>
<dbReference type="Pfam" id="PF14322">
    <property type="entry name" value="SusD-like_3"/>
    <property type="match status" value="1"/>
</dbReference>
<feature type="signal peptide" evidence="1">
    <location>
        <begin position="1"/>
        <end position="21"/>
    </location>
</feature>
<protein>
    <submittedName>
        <fullName evidence="3">RagB/SusD family nutrient uptake outer membrane protein</fullName>
    </submittedName>
</protein>
<evidence type="ECO:0000256" key="1">
    <source>
        <dbReference type="SAM" id="SignalP"/>
    </source>
</evidence>
<evidence type="ECO:0000313" key="3">
    <source>
        <dbReference type="EMBL" id="MFD2556739.1"/>
    </source>
</evidence>
<feature type="chain" id="PRO_5046873586" evidence="1">
    <location>
        <begin position="22"/>
        <end position="470"/>
    </location>
</feature>
<feature type="domain" description="SusD-like N-terminal" evidence="2">
    <location>
        <begin position="24"/>
        <end position="212"/>
    </location>
</feature>
<evidence type="ECO:0000313" key="4">
    <source>
        <dbReference type="Proteomes" id="UP001597440"/>
    </source>
</evidence>
<dbReference type="RefSeq" id="WP_210354851.1">
    <property type="nucleotide sequence ID" value="NZ_JAEQMU010000002.1"/>
</dbReference>
<keyword evidence="1" id="KW-0732">Signal</keyword>
<keyword evidence="4" id="KW-1185">Reference proteome</keyword>
<proteinExistence type="predicted"/>
<gene>
    <name evidence="3" type="ORF">ACFSQW_20290</name>
</gene>
<name>A0ABW5L6F0_9SPHI</name>
<dbReference type="InterPro" id="IPR011990">
    <property type="entry name" value="TPR-like_helical_dom_sf"/>
</dbReference>
<evidence type="ECO:0000259" key="2">
    <source>
        <dbReference type="Pfam" id="PF14322"/>
    </source>
</evidence>
<dbReference type="SUPFAM" id="SSF48452">
    <property type="entry name" value="TPR-like"/>
    <property type="match status" value="1"/>
</dbReference>
<dbReference type="InterPro" id="IPR033985">
    <property type="entry name" value="SusD-like_N"/>
</dbReference>
<sequence>MKTTIYIILLKIALLLSFASCNNYLDVAPKSTLREDEIFSSQTGFEQALAAVYANLASKALYGDNLTMGFVSALGQNYNTTSSNNPLYGMAQYNYTSDIYRNISIDIWRSAYKVIAALNNIILHTETNKAVLNDNVYNRVRGEALALRAFIHFDLVRLFGKSMILGADEASIPYRITFDQFGRSPHTTREVLEKALADLKEGQNLLKVSDPVLQNSVNRQIKMNYYATKALEARILLYAGRNTDAYSVAKQLVESGIYPLLPASELTKADNQKNRLLKGELIFTLRNKNLNDWVNQYFRFSGNSVFSLTRSTADINSIYESNPTDKRLSNWFQDDQSSKFPSKYWQTYSQISGSNDSTRLDQMVPAIRISEIRLILAETAPDPLEGLAQLAAIRAARDVSGALQITNVTRSYLMAEIQKEYEKDLYGEGQLFFFHKRLNSKNIKFYSQTVNPTLYTLPIPDSELEYNPTY</sequence>
<dbReference type="Proteomes" id="UP001597440">
    <property type="component" value="Unassembled WGS sequence"/>
</dbReference>